<comment type="caution">
    <text evidence="3">The sequence shown here is derived from an EMBL/GenBank/DDBJ whole genome shotgun (WGS) entry which is preliminary data.</text>
</comment>
<dbReference type="EMBL" id="JASNVH010000012">
    <property type="protein sequence ID" value="MDK4307558.1"/>
    <property type="molecule type" value="Genomic_DNA"/>
</dbReference>
<name>A0AAP4F6P8_9CORY</name>
<evidence type="ECO:0000256" key="1">
    <source>
        <dbReference type="SAM" id="Phobius"/>
    </source>
</evidence>
<gene>
    <name evidence="2" type="ORF">QPX23_00095</name>
    <name evidence="3" type="ORF">QPX42_08405</name>
</gene>
<keyword evidence="5" id="KW-1185">Reference proteome</keyword>
<dbReference type="RefSeq" id="WP_023019797.1">
    <property type="nucleotide sequence ID" value="NZ_CP051667.1"/>
</dbReference>
<keyword evidence="1" id="KW-0812">Transmembrane</keyword>
<evidence type="ECO:0000313" key="2">
    <source>
        <dbReference type="EMBL" id="MDK4289143.1"/>
    </source>
</evidence>
<dbReference type="Proteomes" id="UP001224412">
    <property type="component" value="Unassembled WGS sequence"/>
</dbReference>
<accession>A0AAP4F6P8</accession>
<dbReference type="PANTHER" id="PTHR38441:SF1">
    <property type="entry name" value="MEMBRANE PROTEIN"/>
    <property type="match status" value="1"/>
</dbReference>
<dbReference type="GeneID" id="42781174"/>
<reference evidence="3 5" key="1">
    <citation type="submission" date="2023-05" db="EMBL/GenBank/DDBJ databases">
        <title>Metabolic capabilities are highly conserved among human nasal-associated Corynebacterium species in pangenomic analyses.</title>
        <authorList>
            <person name="Tran T.H."/>
            <person name="Roberts A.Q."/>
            <person name="Escapa I.F."/>
            <person name="Gao W."/>
            <person name="Conlan S."/>
            <person name="Kong H."/>
            <person name="Segre J.A."/>
            <person name="Kelly M.S."/>
            <person name="Lemon K.P."/>
        </authorList>
    </citation>
    <scope>NUCLEOTIDE SEQUENCE</scope>
    <source>
        <strain evidence="3">KPL2773</strain>
        <strain evidence="2 5">KPL3772</strain>
    </source>
</reference>
<organism evidence="3 4">
    <name type="scientific">Corynebacterium pseudodiphtheriticum</name>
    <dbReference type="NCBI Taxonomy" id="37637"/>
    <lineage>
        <taxon>Bacteria</taxon>
        <taxon>Bacillati</taxon>
        <taxon>Actinomycetota</taxon>
        <taxon>Actinomycetes</taxon>
        <taxon>Mycobacteriales</taxon>
        <taxon>Corynebacteriaceae</taxon>
        <taxon>Corynebacterium</taxon>
    </lineage>
</organism>
<protein>
    <submittedName>
        <fullName evidence="3">DUF485 domain-containing protein</fullName>
    </submittedName>
</protein>
<evidence type="ECO:0000313" key="5">
    <source>
        <dbReference type="Proteomes" id="UP001239759"/>
    </source>
</evidence>
<sequence length="113" mass="12713">MAGAPSNNPRRKATSEEFIAMSKSEEFADLKTRFRGFTFPAIILALLWFFAYLVVATFFPEAMALEVGGGFNIGLVLGIAQFVTTFMITWMYVKFANKNLEPRQSAIREKMEG</sequence>
<proteinExistence type="predicted"/>
<dbReference type="AlphaFoldDB" id="A0AAP4F6P8"/>
<dbReference type="PANTHER" id="PTHR38441">
    <property type="entry name" value="INTEGRAL MEMBRANE PROTEIN-RELATED"/>
    <property type="match status" value="1"/>
</dbReference>
<dbReference type="Pfam" id="PF04341">
    <property type="entry name" value="DUF485"/>
    <property type="match status" value="1"/>
</dbReference>
<feature type="transmembrane region" description="Helical" evidence="1">
    <location>
        <begin position="37"/>
        <end position="59"/>
    </location>
</feature>
<evidence type="ECO:0000313" key="3">
    <source>
        <dbReference type="EMBL" id="MDK4307558.1"/>
    </source>
</evidence>
<keyword evidence="1" id="KW-1133">Transmembrane helix</keyword>
<keyword evidence="1" id="KW-0472">Membrane</keyword>
<evidence type="ECO:0000313" key="4">
    <source>
        <dbReference type="Proteomes" id="UP001224412"/>
    </source>
</evidence>
<feature type="transmembrane region" description="Helical" evidence="1">
    <location>
        <begin position="71"/>
        <end position="93"/>
    </location>
</feature>
<dbReference type="InterPro" id="IPR007436">
    <property type="entry name" value="DUF485"/>
</dbReference>
<dbReference type="EMBL" id="JASNUQ010000001">
    <property type="protein sequence ID" value="MDK4289143.1"/>
    <property type="molecule type" value="Genomic_DNA"/>
</dbReference>
<dbReference type="Proteomes" id="UP001239759">
    <property type="component" value="Unassembled WGS sequence"/>
</dbReference>